<keyword evidence="3" id="KW-1185">Reference proteome</keyword>
<evidence type="ECO:0000313" key="3">
    <source>
        <dbReference type="Proteomes" id="UP000603940"/>
    </source>
</evidence>
<feature type="region of interest" description="Disordered" evidence="1">
    <location>
        <begin position="1"/>
        <end position="38"/>
    </location>
</feature>
<accession>A0ABR7REA4</accession>
<reference evidence="2 3" key="1">
    <citation type="journal article" date="2009" name="Int. J. Syst. Evol. Microbiol.">
        <title>Transfer of Teichococcus ludipueritiae and Muricoccus roseus to the genus Roseomonas, as Roseomonas ludipueritiae comb. nov. and Roseomonas rosea comb. nov., respectively, and emended description of the genus Roseomonas.</title>
        <authorList>
            <person name="Sanchez-Porro C."/>
            <person name="Gallego V."/>
            <person name="Busse H.J."/>
            <person name="Kampfer P."/>
            <person name="Ventosa A."/>
        </authorList>
    </citation>
    <scope>NUCLEOTIDE SEQUENCE [LARGE SCALE GENOMIC DNA]</scope>
    <source>
        <strain evidence="2 3">DSM 14915</strain>
    </source>
</reference>
<dbReference type="EMBL" id="JACTUZ010000247">
    <property type="protein sequence ID" value="MBC9180172.1"/>
    <property type="molecule type" value="Genomic_DNA"/>
</dbReference>
<proteinExistence type="predicted"/>
<organism evidence="2 3">
    <name type="scientific">Pseudoroseomonas ludipueritiae</name>
    <dbReference type="NCBI Taxonomy" id="198093"/>
    <lineage>
        <taxon>Bacteria</taxon>
        <taxon>Pseudomonadati</taxon>
        <taxon>Pseudomonadota</taxon>
        <taxon>Alphaproteobacteria</taxon>
        <taxon>Acetobacterales</taxon>
        <taxon>Acetobacteraceae</taxon>
        <taxon>Pseudoroseomonas</taxon>
    </lineage>
</organism>
<gene>
    <name evidence="2" type="ORF">IBL25_24810</name>
</gene>
<dbReference type="Proteomes" id="UP000603940">
    <property type="component" value="Unassembled WGS sequence"/>
</dbReference>
<protein>
    <submittedName>
        <fullName evidence="2">Uncharacterized protein</fullName>
    </submittedName>
</protein>
<comment type="caution">
    <text evidence="2">The sequence shown here is derived from an EMBL/GenBank/DDBJ whole genome shotgun (WGS) entry which is preliminary data.</text>
</comment>
<evidence type="ECO:0000313" key="2">
    <source>
        <dbReference type="EMBL" id="MBC9180172.1"/>
    </source>
</evidence>
<evidence type="ECO:0000256" key="1">
    <source>
        <dbReference type="SAM" id="MobiDB-lite"/>
    </source>
</evidence>
<sequence length="65" mass="6522">MPEAAAEPAPEVPSAQPAPAVAEAAPAPAQVEAGSAEPVAAAPVQPVMVDAADDAAPKKRGWWRR</sequence>
<name>A0ABR7REA4_9PROT</name>